<evidence type="ECO:0000256" key="6">
    <source>
        <dbReference type="ARBA" id="ARBA00023242"/>
    </source>
</evidence>
<name>A0A6P4YZT8_BRABE</name>
<feature type="region of interest" description="Disordered" evidence="8">
    <location>
        <begin position="158"/>
        <end position="231"/>
    </location>
</feature>
<sequence>MPRRARDRAVESSPEVGPEEENTEKFPEKLWRLAKDARIKSLQWVGSGDAILIYQKSFTQELLNKKEFFKTKSFDSVVRNLNLYGFKKVQLDCVPEQSNKRSRKPSGDNLLYYKHPFFHRDKPDTLHLVRRPSCSKSAVAERRRCRLVQALTALRANLPDDDDRPDLGELLNTIGGGDAPTSGPKTPLTKPAGRKPTPPSSPDARKKSASKKRPRGRLQQSEDAAEEDQGSVACMQKMTITPIDNPSATLRSENDLQDDDILEMDVDAADVASFPSPGPETVRSTLPGTSGGYRQDADVNHYNATPYLGDSALHHNDPFGGSYYPLGESDSTWCHGVPPQCYGDDHAVSCTLPNRQWAWQAYGDHLSGYPYAWPAPYHTNTMPYGWNNGSDQVPVPCETGNNLEQHVRQDPEPSTTTITALSTVDVAAIASHDSPGGATPQASPTITLTVL</sequence>
<feature type="compositionally biased region" description="Basic residues" evidence="8">
    <location>
        <begin position="207"/>
        <end position="216"/>
    </location>
</feature>
<feature type="domain" description="HSF-type DNA-binding" evidence="9">
    <location>
        <begin position="22"/>
        <end position="132"/>
    </location>
</feature>
<dbReference type="OrthoDB" id="6418155at2759"/>
<dbReference type="GeneID" id="109477838"/>
<evidence type="ECO:0000259" key="9">
    <source>
        <dbReference type="SMART" id="SM00415"/>
    </source>
</evidence>
<organism evidence="10 11">
    <name type="scientific">Branchiostoma belcheri</name>
    <name type="common">Amphioxus</name>
    <dbReference type="NCBI Taxonomy" id="7741"/>
    <lineage>
        <taxon>Eukaryota</taxon>
        <taxon>Metazoa</taxon>
        <taxon>Chordata</taxon>
        <taxon>Cephalochordata</taxon>
        <taxon>Leptocardii</taxon>
        <taxon>Amphioxiformes</taxon>
        <taxon>Branchiostomatidae</taxon>
        <taxon>Branchiostoma</taxon>
    </lineage>
</organism>
<evidence type="ECO:0000256" key="3">
    <source>
        <dbReference type="ARBA" id="ARBA00023015"/>
    </source>
</evidence>
<keyword evidence="4" id="KW-0238">DNA-binding</keyword>
<feature type="region of interest" description="Disordered" evidence="8">
    <location>
        <begin position="432"/>
        <end position="451"/>
    </location>
</feature>
<proteinExistence type="inferred from homology"/>
<comment type="similarity">
    <text evidence="2 7">Belongs to the HSF family.</text>
</comment>
<gene>
    <name evidence="11" type="primary">LOC109477838</name>
</gene>
<dbReference type="Gene3D" id="1.10.10.10">
    <property type="entry name" value="Winged helix-like DNA-binding domain superfamily/Winged helix DNA-binding domain"/>
    <property type="match status" value="1"/>
</dbReference>
<evidence type="ECO:0000256" key="4">
    <source>
        <dbReference type="ARBA" id="ARBA00023125"/>
    </source>
</evidence>
<dbReference type="Proteomes" id="UP000515135">
    <property type="component" value="Unplaced"/>
</dbReference>
<dbReference type="PANTHER" id="PTHR10015">
    <property type="entry name" value="HEAT SHOCK TRANSCRIPTION FACTOR"/>
    <property type="match status" value="1"/>
</dbReference>
<dbReference type="InterPro" id="IPR000232">
    <property type="entry name" value="HSF_DNA-bd"/>
</dbReference>
<evidence type="ECO:0000256" key="8">
    <source>
        <dbReference type="SAM" id="MobiDB-lite"/>
    </source>
</evidence>
<dbReference type="FunFam" id="1.10.10.10:FF:000349">
    <property type="entry name" value="Heat shock transcription factor, Y-linked"/>
    <property type="match status" value="1"/>
</dbReference>
<dbReference type="AlphaFoldDB" id="A0A6P4YZT8"/>
<dbReference type="SMART" id="SM00415">
    <property type="entry name" value="HSF"/>
    <property type="match status" value="1"/>
</dbReference>
<dbReference type="Pfam" id="PF00447">
    <property type="entry name" value="HSF_DNA-bind"/>
    <property type="match status" value="1"/>
</dbReference>
<dbReference type="GO" id="GO:0003700">
    <property type="term" value="F:DNA-binding transcription factor activity"/>
    <property type="evidence" value="ECO:0007669"/>
    <property type="project" value="InterPro"/>
</dbReference>
<accession>A0A6P4YZT8</accession>
<evidence type="ECO:0000313" key="10">
    <source>
        <dbReference type="Proteomes" id="UP000515135"/>
    </source>
</evidence>
<keyword evidence="3" id="KW-0805">Transcription regulation</keyword>
<reference evidence="11" key="1">
    <citation type="submission" date="2025-08" db="UniProtKB">
        <authorList>
            <consortium name="RefSeq"/>
        </authorList>
    </citation>
    <scope>IDENTIFICATION</scope>
    <source>
        <tissue evidence="11">Gonad</tissue>
    </source>
</reference>
<dbReference type="SUPFAM" id="SSF46785">
    <property type="entry name" value="Winged helix' DNA-binding domain"/>
    <property type="match status" value="1"/>
</dbReference>
<dbReference type="PANTHER" id="PTHR10015:SF465">
    <property type="entry name" value="HSF-TYPE DNA-BINDING DOMAIN-CONTAINING PROTEIN"/>
    <property type="match status" value="1"/>
</dbReference>
<evidence type="ECO:0000313" key="11">
    <source>
        <dbReference type="RefSeq" id="XP_019634815.1"/>
    </source>
</evidence>
<evidence type="ECO:0000256" key="5">
    <source>
        <dbReference type="ARBA" id="ARBA00023163"/>
    </source>
</evidence>
<dbReference type="InterPro" id="IPR036388">
    <property type="entry name" value="WH-like_DNA-bd_sf"/>
</dbReference>
<dbReference type="RefSeq" id="XP_019634815.1">
    <property type="nucleotide sequence ID" value="XM_019779256.1"/>
</dbReference>
<dbReference type="KEGG" id="bbel:109477838"/>
<evidence type="ECO:0000256" key="7">
    <source>
        <dbReference type="RuleBase" id="RU004020"/>
    </source>
</evidence>
<protein>
    <submittedName>
        <fullName evidence="11">Heat shock transcription factor, X-linked-like</fullName>
    </submittedName>
</protein>
<keyword evidence="6" id="KW-0539">Nucleus</keyword>
<evidence type="ECO:0000256" key="2">
    <source>
        <dbReference type="ARBA" id="ARBA00006403"/>
    </source>
</evidence>
<dbReference type="InterPro" id="IPR036390">
    <property type="entry name" value="WH_DNA-bd_sf"/>
</dbReference>
<dbReference type="GO" id="GO:0043565">
    <property type="term" value="F:sequence-specific DNA binding"/>
    <property type="evidence" value="ECO:0007669"/>
    <property type="project" value="InterPro"/>
</dbReference>
<keyword evidence="5" id="KW-0804">Transcription</keyword>
<evidence type="ECO:0000256" key="1">
    <source>
        <dbReference type="ARBA" id="ARBA00004123"/>
    </source>
</evidence>
<comment type="subcellular location">
    <subcellularLocation>
        <location evidence="1">Nucleus</location>
    </subcellularLocation>
</comment>
<feature type="region of interest" description="Disordered" evidence="8">
    <location>
        <begin position="1"/>
        <end position="25"/>
    </location>
</feature>
<dbReference type="GO" id="GO:0005634">
    <property type="term" value="C:nucleus"/>
    <property type="evidence" value="ECO:0007669"/>
    <property type="project" value="UniProtKB-SubCell"/>
</dbReference>
<feature type="compositionally biased region" description="Polar residues" evidence="8">
    <location>
        <begin position="440"/>
        <end position="451"/>
    </location>
</feature>
<keyword evidence="10" id="KW-1185">Reference proteome</keyword>